<evidence type="ECO:0000313" key="2">
    <source>
        <dbReference type="Proteomes" id="UP001460270"/>
    </source>
</evidence>
<evidence type="ECO:0000313" key="1">
    <source>
        <dbReference type="EMBL" id="KAK7918912.1"/>
    </source>
</evidence>
<dbReference type="EMBL" id="JBBPFD010000007">
    <property type="protein sequence ID" value="KAK7918912.1"/>
    <property type="molecule type" value="Genomic_DNA"/>
</dbReference>
<reference evidence="2" key="1">
    <citation type="submission" date="2024-04" db="EMBL/GenBank/DDBJ databases">
        <title>Salinicola lusitanus LLJ914,a marine bacterium isolated from the Okinawa Trough.</title>
        <authorList>
            <person name="Li J."/>
        </authorList>
    </citation>
    <scope>NUCLEOTIDE SEQUENCE [LARGE SCALE GENOMIC DNA]</scope>
</reference>
<comment type="caution">
    <text evidence="1">The sequence shown here is derived from an EMBL/GenBank/DDBJ whole genome shotgun (WGS) entry which is preliminary data.</text>
</comment>
<organism evidence="1 2">
    <name type="scientific">Mugilogobius chulae</name>
    <name type="common">yellowstripe goby</name>
    <dbReference type="NCBI Taxonomy" id="88201"/>
    <lineage>
        <taxon>Eukaryota</taxon>
        <taxon>Metazoa</taxon>
        <taxon>Chordata</taxon>
        <taxon>Craniata</taxon>
        <taxon>Vertebrata</taxon>
        <taxon>Euteleostomi</taxon>
        <taxon>Actinopterygii</taxon>
        <taxon>Neopterygii</taxon>
        <taxon>Teleostei</taxon>
        <taxon>Neoteleostei</taxon>
        <taxon>Acanthomorphata</taxon>
        <taxon>Gobiaria</taxon>
        <taxon>Gobiiformes</taxon>
        <taxon>Gobioidei</taxon>
        <taxon>Gobiidae</taxon>
        <taxon>Gobionellinae</taxon>
        <taxon>Mugilogobius</taxon>
    </lineage>
</organism>
<keyword evidence="2" id="KW-1185">Reference proteome</keyword>
<dbReference type="AlphaFoldDB" id="A0AAW0PAE0"/>
<proteinExistence type="predicted"/>
<sequence>MLTRFYCHAQSVQNHVYIPGLSECLAWPESCTSGRMGQHLGPDPNRSRFWTPKFGLILSLEFEEPWPEHRFSSTRGSRSESTLCVIRAGGVVAGASSERRDVFGGVELLQKRDVPGE</sequence>
<protein>
    <submittedName>
        <fullName evidence="1">Uncharacterized protein</fullName>
    </submittedName>
</protein>
<accession>A0AAW0PAE0</accession>
<gene>
    <name evidence="1" type="ORF">WMY93_010196</name>
</gene>
<dbReference type="Proteomes" id="UP001460270">
    <property type="component" value="Unassembled WGS sequence"/>
</dbReference>
<name>A0AAW0PAE0_9GOBI</name>